<evidence type="ECO:0000256" key="2">
    <source>
        <dbReference type="SAM" id="SignalP"/>
    </source>
</evidence>
<gene>
    <name evidence="3" type="ORF">BDV25DRAFT_170509</name>
</gene>
<dbReference type="Gene3D" id="2.130.10.10">
    <property type="entry name" value="YVTN repeat-like/Quinoprotein amine dehydrogenase"/>
    <property type="match status" value="1"/>
</dbReference>
<feature type="signal peptide" evidence="2">
    <location>
        <begin position="1"/>
        <end position="18"/>
    </location>
</feature>
<dbReference type="Proteomes" id="UP000325780">
    <property type="component" value="Unassembled WGS sequence"/>
</dbReference>
<reference evidence="3 4" key="1">
    <citation type="submission" date="2019-04" db="EMBL/GenBank/DDBJ databases">
        <title>Friends and foes A comparative genomics study of 23 Aspergillus species from section Flavi.</title>
        <authorList>
            <consortium name="DOE Joint Genome Institute"/>
            <person name="Kjaerbolling I."/>
            <person name="Vesth T."/>
            <person name="Frisvad J.C."/>
            <person name="Nybo J.L."/>
            <person name="Theobald S."/>
            <person name="Kildgaard S."/>
            <person name="Isbrandt T."/>
            <person name="Kuo A."/>
            <person name="Sato A."/>
            <person name="Lyhne E.K."/>
            <person name="Kogle M.E."/>
            <person name="Wiebenga A."/>
            <person name="Kun R.S."/>
            <person name="Lubbers R.J."/>
            <person name="Makela M.R."/>
            <person name="Barry K."/>
            <person name="Chovatia M."/>
            <person name="Clum A."/>
            <person name="Daum C."/>
            <person name="Haridas S."/>
            <person name="He G."/>
            <person name="LaButti K."/>
            <person name="Lipzen A."/>
            <person name="Mondo S."/>
            <person name="Riley R."/>
            <person name="Salamov A."/>
            <person name="Simmons B.A."/>
            <person name="Magnuson J.K."/>
            <person name="Henrissat B."/>
            <person name="Mortensen U.H."/>
            <person name="Larsen T.O."/>
            <person name="Devries R.P."/>
            <person name="Grigoriev I.V."/>
            <person name="Machida M."/>
            <person name="Baker S.E."/>
            <person name="Andersen M.R."/>
        </authorList>
    </citation>
    <scope>NUCLEOTIDE SEQUENCE [LARGE SCALE GENOMIC DNA]</scope>
    <source>
        <strain evidence="3 4">IBT 18842</strain>
    </source>
</reference>
<dbReference type="AlphaFoldDB" id="A0A5N6U1U2"/>
<evidence type="ECO:0000256" key="1">
    <source>
        <dbReference type="ARBA" id="ARBA00005564"/>
    </source>
</evidence>
<dbReference type="EMBL" id="ML742054">
    <property type="protein sequence ID" value="KAE8152369.1"/>
    <property type="molecule type" value="Genomic_DNA"/>
</dbReference>
<dbReference type="GO" id="GO:0017057">
    <property type="term" value="F:6-phosphogluconolactonase activity"/>
    <property type="evidence" value="ECO:0007669"/>
    <property type="project" value="TreeGrafter"/>
</dbReference>
<dbReference type="OrthoDB" id="423498at2759"/>
<evidence type="ECO:0000313" key="3">
    <source>
        <dbReference type="EMBL" id="KAE8152369.1"/>
    </source>
</evidence>
<proteinExistence type="inferred from homology"/>
<keyword evidence="4" id="KW-1185">Reference proteome</keyword>
<dbReference type="PANTHER" id="PTHR30344">
    <property type="entry name" value="6-PHOSPHOGLUCONOLACTONASE-RELATED"/>
    <property type="match status" value="1"/>
</dbReference>
<dbReference type="SUPFAM" id="SSF75011">
    <property type="entry name" value="3-carboxy-cis,cis-mucoante lactonizing enzyme"/>
    <property type="match status" value="1"/>
</dbReference>
<comment type="similarity">
    <text evidence="1">Belongs to the cycloisomerase 2 family.</text>
</comment>
<dbReference type="PANTHER" id="PTHR30344:SF4">
    <property type="entry name" value="CYCLASE, PUTATIVE (AFU_ORTHOLOGUE AFUA_6G11580)-RELATED"/>
    <property type="match status" value="1"/>
</dbReference>
<dbReference type="Pfam" id="PF10282">
    <property type="entry name" value="Lactonase"/>
    <property type="match status" value="1"/>
</dbReference>
<organism evidence="3 4">
    <name type="scientific">Aspergillus avenaceus</name>
    <dbReference type="NCBI Taxonomy" id="36643"/>
    <lineage>
        <taxon>Eukaryota</taxon>
        <taxon>Fungi</taxon>
        <taxon>Dikarya</taxon>
        <taxon>Ascomycota</taxon>
        <taxon>Pezizomycotina</taxon>
        <taxon>Eurotiomycetes</taxon>
        <taxon>Eurotiomycetidae</taxon>
        <taxon>Eurotiales</taxon>
        <taxon>Aspergillaceae</taxon>
        <taxon>Aspergillus</taxon>
        <taxon>Aspergillus subgen. Circumdati</taxon>
    </lineage>
</organism>
<protein>
    <recommendedName>
        <fullName evidence="5">Lactonase, 7-bladed beta-propeller-domain-containing protein</fullName>
    </recommendedName>
</protein>
<dbReference type="InterPro" id="IPR015943">
    <property type="entry name" value="WD40/YVTN_repeat-like_dom_sf"/>
</dbReference>
<dbReference type="InterPro" id="IPR019405">
    <property type="entry name" value="Lactonase_7-beta_prop"/>
</dbReference>
<evidence type="ECO:0000313" key="4">
    <source>
        <dbReference type="Proteomes" id="UP000325780"/>
    </source>
</evidence>
<accession>A0A5N6U1U2</accession>
<evidence type="ECO:0008006" key="5">
    <source>
        <dbReference type="Google" id="ProtNLM"/>
    </source>
</evidence>
<name>A0A5N6U1U2_ASPAV</name>
<keyword evidence="2" id="KW-0732">Signal</keyword>
<feature type="chain" id="PRO_5024796206" description="Lactonase, 7-bladed beta-propeller-domain-containing protein" evidence="2">
    <location>
        <begin position="19"/>
        <end position="371"/>
    </location>
</feature>
<dbReference type="InterPro" id="IPR050282">
    <property type="entry name" value="Cycloisomerase_2"/>
</dbReference>
<sequence length="371" mass="39522">MHPTLVSILALPIGQALATKHNLFSGFFSGSQLYGLQFDDEAATLSLTKNITTSISASDGSKWIAIDDRHKTIYVTAGSSYLSYSINTDLTLTQTSNITIPETCNNLNYIAPSSSAPYTVFGAPYSTGCAGQAISVTETGALDAILANITYDSNAGVHGLALSADNKFIYSADDKGNAIWVHSYDNTTVKEVQHISAPSDASPRHIAVHPQGRYAYVVFESANEIGVYSRDAETGMLSFTNTTYPLIPSGFTNGSAYWSDEVAFSVNTESAPKYLYASSRSRSASSPGYVAAFSLTETGAIREQLVLSETTGSGGAANSVSPAVFSEEYFAITDSESDFVEVWKLSAEEKAVGVVAHLDLDNGPANVVWYD</sequence>